<dbReference type="Ensembl" id="ENSMALT00000030379.1">
    <property type="protein sequence ID" value="ENSMALP00000029849.1"/>
    <property type="gene ID" value="ENSMALG00000020658.1"/>
</dbReference>
<dbReference type="SMART" id="SM01082">
    <property type="entry name" value="CHZ"/>
    <property type="match status" value="1"/>
</dbReference>
<keyword evidence="7" id="KW-1185">Reference proteome</keyword>
<dbReference type="CTD" id="8479"/>
<evidence type="ECO:0000256" key="4">
    <source>
        <dbReference type="SAM" id="MobiDB-lite"/>
    </source>
</evidence>
<comment type="subcellular location">
    <subcellularLocation>
        <location evidence="1">Nucleus</location>
    </subcellularLocation>
</comment>
<reference evidence="6" key="1">
    <citation type="submission" date="2025-08" db="UniProtKB">
        <authorList>
            <consortium name="Ensembl"/>
        </authorList>
    </citation>
    <scope>IDENTIFICATION</scope>
</reference>
<feature type="compositionally biased region" description="Low complexity" evidence="4">
    <location>
        <begin position="176"/>
        <end position="190"/>
    </location>
</feature>
<proteinExistence type="predicted"/>
<dbReference type="InterPro" id="IPR019098">
    <property type="entry name" value="Histone_chaperone_domain_CHZ"/>
</dbReference>
<evidence type="ECO:0000313" key="7">
    <source>
        <dbReference type="Proteomes" id="UP000261600"/>
    </source>
</evidence>
<reference evidence="6" key="2">
    <citation type="submission" date="2025-09" db="UniProtKB">
        <authorList>
            <consortium name="Ensembl"/>
        </authorList>
    </citation>
    <scope>IDENTIFICATION</scope>
</reference>
<dbReference type="GeneID" id="109958900"/>
<evidence type="ECO:0000256" key="2">
    <source>
        <dbReference type="ARBA" id="ARBA00023186"/>
    </source>
</evidence>
<dbReference type="PANTHER" id="PTHR15410">
    <property type="entry name" value="HIRA-INTERACTING PROTEIN 3"/>
    <property type="match status" value="1"/>
</dbReference>
<protein>
    <recommendedName>
        <fullName evidence="5">Histone chaperone domain-containing protein</fullName>
    </recommendedName>
</protein>
<feature type="region of interest" description="Disordered" evidence="4">
    <location>
        <begin position="1"/>
        <end position="23"/>
    </location>
</feature>
<feature type="compositionally biased region" description="Polar residues" evidence="4">
    <location>
        <begin position="404"/>
        <end position="421"/>
    </location>
</feature>
<evidence type="ECO:0000256" key="1">
    <source>
        <dbReference type="ARBA" id="ARBA00004123"/>
    </source>
</evidence>
<organism evidence="6 7">
    <name type="scientific">Monopterus albus</name>
    <name type="common">Swamp eel</name>
    <dbReference type="NCBI Taxonomy" id="43700"/>
    <lineage>
        <taxon>Eukaryota</taxon>
        <taxon>Metazoa</taxon>
        <taxon>Chordata</taxon>
        <taxon>Craniata</taxon>
        <taxon>Vertebrata</taxon>
        <taxon>Euteleostomi</taxon>
        <taxon>Actinopterygii</taxon>
        <taxon>Neopterygii</taxon>
        <taxon>Teleostei</taxon>
        <taxon>Neoteleostei</taxon>
        <taxon>Acanthomorphata</taxon>
        <taxon>Anabantaria</taxon>
        <taxon>Synbranchiformes</taxon>
        <taxon>Synbranchidae</taxon>
        <taxon>Monopterus</taxon>
    </lineage>
</organism>
<accession>A0A3Q3K7R8</accession>
<dbReference type="STRING" id="43700.ENSMALP00000029849"/>
<dbReference type="OrthoDB" id="552755at2759"/>
<feature type="region of interest" description="Disordered" evidence="4">
    <location>
        <begin position="73"/>
        <end position="304"/>
    </location>
</feature>
<evidence type="ECO:0000259" key="5">
    <source>
        <dbReference type="SMART" id="SM01082"/>
    </source>
</evidence>
<dbReference type="GO" id="GO:0005634">
    <property type="term" value="C:nucleus"/>
    <property type="evidence" value="ECO:0007669"/>
    <property type="project" value="UniProtKB-SubCell"/>
</dbReference>
<keyword evidence="2" id="KW-0143">Chaperone</keyword>
<dbReference type="PANTHER" id="PTHR15410:SF2">
    <property type="entry name" value="HIRA-INTERACTING PROTEIN 3"/>
    <property type="match status" value="1"/>
</dbReference>
<name>A0A3Q3K7R8_MONAL</name>
<feature type="compositionally biased region" description="Basic residues" evidence="4">
    <location>
        <begin position="1"/>
        <end position="10"/>
    </location>
</feature>
<dbReference type="KEGG" id="malb:109958900"/>
<feature type="compositionally biased region" description="Basic and acidic residues" evidence="4">
    <location>
        <begin position="229"/>
        <end position="240"/>
    </location>
</feature>
<sequence>MLPTSAKKKPPPPQSEMMVSEKETTRLRKFVCGQLRDEPDLSKLTLGILKKRYLAHVGRESLSPDARNYMKQVVEEELMKMQDNDKNGSKLEPKKPQNKRKREEENVEVISEDQSMAKKSRCQSNSSSESEEKEECKTGSKDSEEEDQIKSGGSEDEEQELEKLQQKTNVSSKQQTNSDESTDESSSGGSPAETMRQKVTSSNDGATISSNTSKGKKTRQSDEEDENETDHQSERSDKINSNESSDDDEKEKVSKQKTINNPDSDSSSSSLPSLADEQDRRAKNKKKKSMKTEDSTRNQQGDDKAIVKLKRYIALCGVRQNYKKLFDGCGSVNSKVAVLKKELEALGVHGKPSLQKCKKVRMKREEDRELADLDVSNIIATQGRPKRRAALAWQKPDDPPLSKYQHTLNSSSDSDQENNTPRVHRRATDWANLRGIISDDASSD</sequence>
<dbReference type="AlphaFoldDB" id="A0A3Q3K7R8"/>
<keyword evidence="3" id="KW-0539">Nucleus</keyword>
<feature type="compositionally biased region" description="Low complexity" evidence="4">
    <location>
        <begin position="262"/>
        <end position="274"/>
    </location>
</feature>
<feature type="compositionally biased region" description="Basic and acidic residues" evidence="4">
    <location>
        <begin position="73"/>
        <end position="95"/>
    </location>
</feature>
<feature type="domain" description="Histone chaperone" evidence="5">
    <location>
        <begin position="364"/>
        <end position="402"/>
    </location>
</feature>
<dbReference type="InterPro" id="IPR037647">
    <property type="entry name" value="HIRIP3"/>
</dbReference>
<feature type="compositionally biased region" description="Polar residues" evidence="4">
    <location>
        <begin position="197"/>
        <end position="213"/>
    </location>
</feature>
<dbReference type="RefSeq" id="XP_020453515.1">
    <property type="nucleotide sequence ID" value="XM_020597859.1"/>
</dbReference>
<evidence type="ECO:0000313" key="6">
    <source>
        <dbReference type="Ensembl" id="ENSMALP00000029849.1"/>
    </source>
</evidence>
<feature type="compositionally biased region" description="Basic and acidic residues" evidence="4">
    <location>
        <begin position="290"/>
        <end position="304"/>
    </location>
</feature>
<evidence type="ECO:0000256" key="3">
    <source>
        <dbReference type="ARBA" id="ARBA00023242"/>
    </source>
</evidence>
<dbReference type="Proteomes" id="UP000261600">
    <property type="component" value="Unplaced"/>
</dbReference>
<feature type="region of interest" description="Disordered" evidence="4">
    <location>
        <begin position="385"/>
        <end position="428"/>
    </location>
</feature>